<dbReference type="OrthoDB" id="10269617at2759"/>
<dbReference type="Gramene" id="TuG1812G0500000808.01.T01">
    <property type="protein sequence ID" value="TuG1812G0500000808.01.T01"/>
    <property type="gene ID" value="TuG1812G0500000808.01"/>
</dbReference>
<accession>M7YBL6</accession>
<dbReference type="GeneID" id="125507983"/>
<reference evidence="3" key="3">
    <citation type="submission" date="2022-06" db="UniProtKB">
        <authorList>
            <consortium name="EnsemblPlants"/>
        </authorList>
    </citation>
    <scope>IDENTIFICATION</scope>
</reference>
<dbReference type="OMA" id="IRRFGCS"/>
<sequence length="137" mass="14433">MTKRGPRICAPAADGGHDEAALEHPLPGGERLASTYMELTPVFRDGAASVQHHGRTDAGQNPGHDNAGTYQGFSTPSTEAPTQLLPVLDIAPTSSFRPCFELMGCRSADLAGIKSARAPAKIRRFGCSSSTNLYSCC</sequence>
<evidence type="ECO:0000313" key="4">
    <source>
        <dbReference type="Proteomes" id="UP000015106"/>
    </source>
</evidence>
<dbReference type="EMBL" id="KD259572">
    <property type="protein sequence ID" value="EMS47538.1"/>
    <property type="molecule type" value="Genomic_DNA"/>
</dbReference>
<organism evidence="2">
    <name type="scientific">Triticum urartu</name>
    <name type="common">Red wild einkorn</name>
    <name type="synonym">Crithodium urartu</name>
    <dbReference type="NCBI Taxonomy" id="4572"/>
    <lineage>
        <taxon>Eukaryota</taxon>
        <taxon>Viridiplantae</taxon>
        <taxon>Streptophyta</taxon>
        <taxon>Embryophyta</taxon>
        <taxon>Tracheophyta</taxon>
        <taxon>Spermatophyta</taxon>
        <taxon>Magnoliopsida</taxon>
        <taxon>Liliopsida</taxon>
        <taxon>Poales</taxon>
        <taxon>Poaceae</taxon>
        <taxon>BOP clade</taxon>
        <taxon>Pooideae</taxon>
        <taxon>Triticodae</taxon>
        <taxon>Triticeae</taxon>
        <taxon>Triticinae</taxon>
        <taxon>Triticum</taxon>
    </lineage>
</organism>
<evidence type="ECO:0000313" key="3">
    <source>
        <dbReference type="EnsemblPlants" id="TuG1812G0500000808.01.T01"/>
    </source>
</evidence>
<proteinExistence type="predicted"/>
<dbReference type="Proteomes" id="UP000015106">
    <property type="component" value="Chromosome 5"/>
</dbReference>
<evidence type="ECO:0000313" key="2">
    <source>
        <dbReference type="EMBL" id="EMS47538.1"/>
    </source>
</evidence>
<dbReference type="EnsemblPlants" id="TuG1812G0500000808.01.T01">
    <property type="protein sequence ID" value="TuG1812G0500000808.01.T01"/>
    <property type="gene ID" value="TuG1812G0500000808.01"/>
</dbReference>
<feature type="region of interest" description="Disordered" evidence="1">
    <location>
        <begin position="1"/>
        <end position="22"/>
    </location>
</feature>
<dbReference type="EnsemblPlants" id="TuG1812G0500000808.01.T02">
    <property type="protein sequence ID" value="TuG1812G0500000808.01.T02"/>
    <property type="gene ID" value="TuG1812G0500000808.01"/>
</dbReference>
<dbReference type="Gramene" id="TuG1812G0500000808.01.T02">
    <property type="protein sequence ID" value="TuG1812G0500000808.01.T02"/>
    <property type="gene ID" value="TuG1812G0500000808.01"/>
</dbReference>
<reference evidence="3" key="2">
    <citation type="submission" date="2018-03" db="EMBL/GenBank/DDBJ databases">
        <title>The Triticum urartu genome reveals the dynamic nature of wheat genome evolution.</title>
        <authorList>
            <person name="Ling H."/>
            <person name="Ma B."/>
            <person name="Shi X."/>
            <person name="Liu H."/>
            <person name="Dong L."/>
            <person name="Sun H."/>
            <person name="Cao Y."/>
            <person name="Gao Q."/>
            <person name="Zheng S."/>
            <person name="Li Y."/>
            <person name="Yu Y."/>
            <person name="Du H."/>
            <person name="Qi M."/>
            <person name="Li Y."/>
            <person name="Yu H."/>
            <person name="Cui Y."/>
            <person name="Wang N."/>
            <person name="Chen C."/>
            <person name="Wu H."/>
            <person name="Zhao Y."/>
            <person name="Zhang J."/>
            <person name="Li Y."/>
            <person name="Zhou W."/>
            <person name="Zhang B."/>
            <person name="Hu W."/>
            <person name="Eijk M."/>
            <person name="Tang J."/>
            <person name="Witsenboer H."/>
            <person name="Zhao S."/>
            <person name="Li Z."/>
            <person name="Zhang A."/>
            <person name="Wang D."/>
            <person name="Liang C."/>
        </authorList>
    </citation>
    <scope>NUCLEOTIDE SEQUENCE [LARGE SCALE GENOMIC DNA]</scope>
    <source>
        <strain evidence="3">cv. G1812</strain>
    </source>
</reference>
<evidence type="ECO:0000256" key="1">
    <source>
        <dbReference type="SAM" id="MobiDB-lite"/>
    </source>
</evidence>
<name>M7YBL6_TRIUA</name>
<dbReference type="Gramene" id="TuG1812G0500000808.01.T03">
    <property type="protein sequence ID" value="TuG1812G0500000808.01.T03"/>
    <property type="gene ID" value="TuG1812G0500000808.01"/>
</dbReference>
<dbReference type="RefSeq" id="XP_048528486.1">
    <property type="nucleotide sequence ID" value="XM_048672529.1"/>
</dbReference>
<protein>
    <submittedName>
        <fullName evidence="2 3">Uncharacterized protein</fullName>
    </submittedName>
</protein>
<feature type="compositionally biased region" description="Polar residues" evidence="1">
    <location>
        <begin position="68"/>
        <end position="80"/>
    </location>
</feature>
<reference evidence="2 4" key="1">
    <citation type="journal article" date="2013" name="Nature">
        <title>Draft genome of the wheat A-genome progenitor Triticum urartu.</title>
        <authorList>
            <person name="Ling H.Q."/>
            <person name="Zhao S."/>
            <person name="Liu D."/>
            <person name="Wang J."/>
            <person name="Sun H."/>
            <person name="Zhang C."/>
            <person name="Fan H."/>
            <person name="Li D."/>
            <person name="Dong L."/>
            <person name="Tao Y."/>
            <person name="Gao C."/>
            <person name="Wu H."/>
            <person name="Li Y."/>
            <person name="Cui Y."/>
            <person name="Guo X."/>
            <person name="Zheng S."/>
            <person name="Wang B."/>
            <person name="Yu K."/>
            <person name="Liang Q."/>
            <person name="Yang W."/>
            <person name="Lou X."/>
            <person name="Chen J."/>
            <person name="Feng M."/>
            <person name="Jian J."/>
            <person name="Zhang X."/>
            <person name="Luo G."/>
            <person name="Jiang Y."/>
            <person name="Liu J."/>
            <person name="Wang Z."/>
            <person name="Sha Y."/>
            <person name="Zhang B."/>
            <person name="Wu H."/>
            <person name="Tang D."/>
            <person name="Shen Q."/>
            <person name="Xue P."/>
            <person name="Zou S."/>
            <person name="Wang X."/>
            <person name="Liu X."/>
            <person name="Wang F."/>
            <person name="Yang Y."/>
            <person name="An X."/>
            <person name="Dong Z."/>
            <person name="Zhang K."/>
            <person name="Zhang X."/>
            <person name="Luo M.C."/>
            <person name="Dvorak J."/>
            <person name="Tong Y."/>
            <person name="Wang J."/>
            <person name="Yang H."/>
            <person name="Li Z."/>
            <person name="Wang D."/>
            <person name="Zhang A."/>
            <person name="Wang J."/>
        </authorList>
    </citation>
    <scope>NUCLEOTIDE SEQUENCE</scope>
    <source>
        <strain evidence="4">cv. G1812</strain>
    </source>
</reference>
<dbReference type="AlphaFoldDB" id="M7YBL6"/>
<keyword evidence="4" id="KW-1185">Reference proteome</keyword>
<dbReference type="EnsemblPlants" id="TuG1812G0500000808.01.T03">
    <property type="protein sequence ID" value="TuG1812G0500000808.01.T03"/>
    <property type="gene ID" value="TuG1812G0500000808.01"/>
</dbReference>
<feature type="region of interest" description="Disordered" evidence="1">
    <location>
        <begin position="47"/>
        <end position="80"/>
    </location>
</feature>
<gene>
    <name evidence="3" type="primary">LOC125507983</name>
    <name evidence="2" type="ORF">TRIUR3_18718</name>
</gene>